<sequence length="81" mass="9192">MTNYADEVDLSASMEEAIKELAIEGIRQMAHSTSREYTGKCHYCDEPISTGIYCDADCAAWHREEQAAMARKYGRRPSELE</sequence>
<protein>
    <recommendedName>
        <fullName evidence="2">Morphogenetic protein</fullName>
    </recommendedName>
</protein>
<evidence type="ECO:0008006" key="2">
    <source>
        <dbReference type="Google" id="ProtNLM"/>
    </source>
</evidence>
<dbReference type="RefSeq" id="WP_000186203.1">
    <property type="nucleotide sequence ID" value="NZ_MXLS01000021.1"/>
</dbReference>
<gene>
    <name evidence="1" type="ORF">EKD96_21255</name>
</gene>
<accession>A0A4Q1DIY7</accession>
<dbReference type="Proteomes" id="UP000839536">
    <property type="component" value="Unassembled WGS sequence"/>
</dbReference>
<dbReference type="AlphaFoldDB" id="A0A4Q1DIY7"/>
<organism evidence="1">
    <name type="scientific">Salmonella enterica</name>
    <name type="common">Salmonella choleraesuis</name>
    <dbReference type="NCBI Taxonomy" id="28901"/>
    <lineage>
        <taxon>Bacteria</taxon>
        <taxon>Pseudomonadati</taxon>
        <taxon>Pseudomonadota</taxon>
        <taxon>Gammaproteobacteria</taxon>
        <taxon>Enterobacterales</taxon>
        <taxon>Enterobacteriaceae</taxon>
        <taxon>Salmonella</taxon>
    </lineage>
</organism>
<evidence type="ECO:0000313" key="1">
    <source>
        <dbReference type="EMBL" id="RXL17174.1"/>
    </source>
</evidence>
<comment type="caution">
    <text evidence="1">The sequence shown here is derived from an EMBL/GenBank/DDBJ whole genome shotgun (WGS) entry which is preliminary data.</text>
</comment>
<name>A0A4Q1DIY7_SALER</name>
<proteinExistence type="predicted"/>
<dbReference type="EMBL" id="SDIQ01000044">
    <property type="protein sequence ID" value="RXL17174.1"/>
    <property type="molecule type" value="Genomic_DNA"/>
</dbReference>
<reference evidence="1" key="1">
    <citation type="submission" date="2019-01" db="EMBL/GenBank/DDBJ databases">
        <title>Whole genome sequencing of Salmonella enterica.</title>
        <authorList>
            <person name="Cao G."/>
        </authorList>
    </citation>
    <scope>NUCLEOTIDE SEQUENCE [LARGE SCALE GENOMIC DNA]</scope>
    <source>
        <strain evidence="1">CFSAN074594</strain>
    </source>
</reference>